<proteinExistence type="predicted"/>
<organism evidence="2">
    <name type="scientific">Candidatus Kentrum sp. FW</name>
    <dbReference type="NCBI Taxonomy" id="2126338"/>
    <lineage>
        <taxon>Bacteria</taxon>
        <taxon>Pseudomonadati</taxon>
        <taxon>Pseudomonadota</taxon>
        <taxon>Gammaproteobacteria</taxon>
        <taxon>Candidatus Kentrum</taxon>
    </lineage>
</organism>
<accession>A0A450TW48</accession>
<keyword evidence="1" id="KW-0472">Membrane</keyword>
<reference evidence="2" key="1">
    <citation type="submission" date="2019-02" db="EMBL/GenBank/DDBJ databases">
        <authorList>
            <person name="Gruber-Vodicka R. H."/>
            <person name="Seah K. B. B."/>
        </authorList>
    </citation>
    <scope>NUCLEOTIDE SEQUENCE</scope>
    <source>
        <strain evidence="2">BECK_BZ131</strain>
    </source>
</reference>
<gene>
    <name evidence="2" type="ORF">BECKFW1821C_GA0114237_104712</name>
</gene>
<evidence type="ECO:0000256" key="1">
    <source>
        <dbReference type="SAM" id="Phobius"/>
    </source>
</evidence>
<keyword evidence="1" id="KW-1133">Transmembrane helix</keyword>
<feature type="transmembrane region" description="Helical" evidence="1">
    <location>
        <begin position="23"/>
        <end position="45"/>
    </location>
</feature>
<sequence>MANEQLRPPETITLPWLFHHMSLAGWMKFLGMFVAVALLMSTIGYKFSFLPLAAEFGLGVADKISTLEEEISNLNTERSKTNRTLSETNLKLSEEVEKGKHLSEELSKANSEKGFLHKKNKGLESALSEKDGQRITLINALKQQEEAYSICLKKLQICKKSPCPRTPCPVSPPVPEVIEENLVLSEDGQPWISPSHDATLSLLNVDGSKIVTLWATSWETSSRYRVGGFFSISTSSGCYRFIIKDASYNRDTANLRIVRTHAGGCEKP</sequence>
<keyword evidence="1" id="KW-0812">Transmembrane</keyword>
<name>A0A450TW48_9GAMM</name>
<protein>
    <submittedName>
        <fullName evidence="2">Uncharacterized protein</fullName>
    </submittedName>
</protein>
<dbReference type="EMBL" id="CAADFE010000047">
    <property type="protein sequence ID" value="VFJ73217.1"/>
    <property type="molecule type" value="Genomic_DNA"/>
</dbReference>
<evidence type="ECO:0000313" key="2">
    <source>
        <dbReference type="EMBL" id="VFJ73217.1"/>
    </source>
</evidence>
<dbReference type="AlphaFoldDB" id="A0A450TW48"/>